<sequence length="348" mass="37518">MTLKDRIIRLIETGGPIPVSTFMQLALHDPQEGYYATRPGLGTDFITAPDVSQVFGELIGLWVVHEWRAMGTPNPFHLVEIGPGRGTLMADALRLAYVAGGREFADAAQLTLAEPSPELRSQQGEKLKDYDPVFVDTLAKVSAGPMILVANEYLDCLPVRQFRKADGQWRECVVGLDDQGELTFGLAADEQRAPEGAAETSEAVEVQIGFDLLVADLVSRAGPMRALFVDYGPADATPGDSLRAFSNGEQVSPLARPGETDLTVDVDFGRLKRLATKIGLDVAGPTPQGMFLMGLGAQARLNQLVEANPDHAEAIFNNAQRLIDPKDMGSRFKAICLSTTGLPKPVGF</sequence>
<dbReference type="Proteomes" id="UP000024547">
    <property type="component" value="Unassembled WGS sequence"/>
</dbReference>
<proteinExistence type="predicted"/>
<comment type="caution">
    <text evidence="4">The sequence shown here is derived from an EMBL/GenBank/DDBJ whole genome shotgun (WGS) entry which is preliminary data.</text>
</comment>
<dbReference type="InterPro" id="IPR003788">
    <property type="entry name" value="NDUFAF7"/>
</dbReference>
<evidence type="ECO:0000313" key="4">
    <source>
        <dbReference type="EMBL" id="KCZ64908.1"/>
    </source>
</evidence>
<dbReference type="EMBL" id="DMBR01000294">
    <property type="protein sequence ID" value="HAE94831.1"/>
    <property type="molecule type" value="Genomic_DNA"/>
</dbReference>
<keyword evidence="5" id="KW-1185">Reference proteome</keyword>
<organism evidence="4 5">
    <name type="scientific">Hyphomonas atlantica</name>
    <dbReference type="NCBI Taxonomy" id="1280948"/>
    <lineage>
        <taxon>Bacteria</taxon>
        <taxon>Pseudomonadati</taxon>
        <taxon>Pseudomonadota</taxon>
        <taxon>Alphaproteobacteria</taxon>
        <taxon>Hyphomonadales</taxon>
        <taxon>Hyphomonadaceae</taxon>
        <taxon>Hyphomonas</taxon>
    </lineage>
</organism>
<gene>
    <name evidence="3" type="ORF">DCG65_09730</name>
    <name evidence="4" type="ORF">HY36_00630</name>
</gene>
<dbReference type="InterPro" id="IPR038375">
    <property type="entry name" value="NDUFAF7_sf"/>
</dbReference>
<dbReference type="OrthoDB" id="9794208at2"/>
<dbReference type="eggNOG" id="COG1565">
    <property type="taxonomic scope" value="Bacteria"/>
</dbReference>
<dbReference type="GO" id="GO:0032981">
    <property type="term" value="P:mitochondrial respiratory chain complex I assembly"/>
    <property type="evidence" value="ECO:0007669"/>
    <property type="project" value="TreeGrafter"/>
</dbReference>
<dbReference type="STRING" id="1280948.HY36_00630"/>
<dbReference type="PANTHER" id="PTHR12049:SF7">
    <property type="entry name" value="PROTEIN ARGININE METHYLTRANSFERASE NDUFAF7, MITOCHONDRIAL"/>
    <property type="match status" value="1"/>
</dbReference>
<keyword evidence="1 3" id="KW-0489">Methyltransferase</keyword>
<dbReference type="Pfam" id="PF02636">
    <property type="entry name" value="Methyltransf_28"/>
    <property type="match status" value="1"/>
</dbReference>
<evidence type="ECO:0000256" key="2">
    <source>
        <dbReference type="ARBA" id="ARBA00022679"/>
    </source>
</evidence>
<evidence type="ECO:0000313" key="5">
    <source>
        <dbReference type="Proteomes" id="UP000024547"/>
    </source>
</evidence>
<evidence type="ECO:0000313" key="3">
    <source>
        <dbReference type="EMBL" id="HAE94831.1"/>
    </source>
</evidence>
<dbReference type="GO" id="GO:0035243">
    <property type="term" value="F:protein-arginine omega-N symmetric methyltransferase activity"/>
    <property type="evidence" value="ECO:0007669"/>
    <property type="project" value="TreeGrafter"/>
</dbReference>
<reference evidence="3 6" key="2">
    <citation type="journal article" date="2018" name="Nat. Biotechnol.">
        <title>A standardized bacterial taxonomy based on genome phylogeny substantially revises the tree of life.</title>
        <authorList>
            <person name="Parks D.H."/>
            <person name="Chuvochina M."/>
            <person name="Waite D.W."/>
            <person name="Rinke C."/>
            <person name="Skarshewski A."/>
            <person name="Chaumeil P.A."/>
            <person name="Hugenholtz P."/>
        </authorList>
    </citation>
    <scope>NUCLEOTIDE SEQUENCE [LARGE SCALE GENOMIC DNA]</scope>
    <source>
        <strain evidence="3">UBA8557</strain>
    </source>
</reference>
<reference evidence="4 5" key="1">
    <citation type="journal article" date="2014" name="Antonie Van Leeuwenhoek">
        <title>Hyphomonas beringensis sp. nov. and Hyphomonas chukchiensis sp. nov., isolated from surface seawater of the Bering Sea and Chukchi Sea.</title>
        <authorList>
            <person name="Li C."/>
            <person name="Lai Q."/>
            <person name="Li G."/>
            <person name="Dong C."/>
            <person name="Wang J."/>
            <person name="Liao Y."/>
            <person name="Shao Z."/>
        </authorList>
    </citation>
    <scope>NUCLEOTIDE SEQUENCE [LARGE SCALE GENOMIC DNA]</scope>
    <source>
        <strain evidence="4 5">22II1-22F38</strain>
    </source>
</reference>
<dbReference type="EMBL" id="AWFH01000001">
    <property type="protein sequence ID" value="KCZ64908.1"/>
    <property type="molecule type" value="Genomic_DNA"/>
</dbReference>
<dbReference type="Gene3D" id="3.40.50.12710">
    <property type="match status" value="1"/>
</dbReference>
<accession>A0A059EBA9</accession>
<dbReference type="Proteomes" id="UP000259173">
    <property type="component" value="Unassembled WGS sequence"/>
</dbReference>
<dbReference type="PATRIC" id="fig|1280948.3.peg.123"/>
<evidence type="ECO:0000256" key="1">
    <source>
        <dbReference type="ARBA" id="ARBA00022603"/>
    </source>
</evidence>
<dbReference type="GO" id="GO:0032259">
    <property type="term" value="P:methylation"/>
    <property type="evidence" value="ECO:0007669"/>
    <property type="project" value="UniProtKB-KW"/>
</dbReference>
<dbReference type="SUPFAM" id="SSF53335">
    <property type="entry name" value="S-adenosyl-L-methionine-dependent methyltransferases"/>
    <property type="match status" value="1"/>
</dbReference>
<dbReference type="AlphaFoldDB" id="A0A059EBA9"/>
<dbReference type="InterPro" id="IPR029063">
    <property type="entry name" value="SAM-dependent_MTases_sf"/>
</dbReference>
<keyword evidence="2 3" id="KW-0808">Transferase</keyword>
<dbReference type="PANTHER" id="PTHR12049">
    <property type="entry name" value="PROTEIN ARGININE METHYLTRANSFERASE NDUFAF7, MITOCHONDRIAL"/>
    <property type="match status" value="1"/>
</dbReference>
<dbReference type="RefSeq" id="WP_035546871.1">
    <property type="nucleotide sequence ID" value="NZ_AWFH01000001.1"/>
</dbReference>
<name>A0A059EBA9_9PROT</name>
<protein>
    <submittedName>
        <fullName evidence="3">SAM-dependent methyltransferase</fullName>
    </submittedName>
</protein>
<evidence type="ECO:0000313" key="6">
    <source>
        <dbReference type="Proteomes" id="UP000259173"/>
    </source>
</evidence>